<feature type="transmembrane region" description="Helical" evidence="1">
    <location>
        <begin position="131"/>
        <end position="153"/>
    </location>
</feature>
<evidence type="ECO:0000259" key="2">
    <source>
        <dbReference type="Pfam" id="PF16709"/>
    </source>
</evidence>
<protein>
    <recommendedName>
        <fullName evidence="2">Stomatal closure-related actin-binding protein Ig domain-containing protein</fullName>
    </recommendedName>
</protein>
<dbReference type="OrthoDB" id="308861at2759"/>
<dbReference type="PANTHER" id="PTHR31172:SF7">
    <property type="entry name" value="STOMATAL CLOSURE-RELATED ACTIN-BINDING PROTEIN 3"/>
    <property type="match status" value="1"/>
</dbReference>
<keyword evidence="1" id="KW-0812">Transmembrane</keyword>
<organism evidence="3 4">
    <name type="scientific">Capsicum baccatum</name>
    <name type="common">Peruvian pepper</name>
    <dbReference type="NCBI Taxonomy" id="33114"/>
    <lineage>
        <taxon>Eukaryota</taxon>
        <taxon>Viridiplantae</taxon>
        <taxon>Streptophyta</taxon>
        <taxon>Embryophyta</taxon>
        <taxon>Tracheophyta</taxon>
        <taxon>Spermatophyta</taxon>
        <taxon>Magnoliopsida</taxon>
        <taxon>eudicotyledons</taxon>
        <taxon>Gunneridae</taxon>
        <taxon>Pentapetalae</taxon>
        <taxon>asterids</taxon>
        <taxon>lamiids</taxon>
        <taxon>Solanales</taxon>
        <taxon>Solanaceae</taxon>
        <taxon>Solanoideae</taxon>
        <taxon>Capsiceae</taxon>
        <taxon>Capsicum</taxon>
    </lineage>
</organism>
<keyword evidence="1" id="KW-0472">Membrane</keyword>
<dbReference type="Pfam" id="PF16709">
    <property type="entry name" value="SCAB-Ig"/>
    <property type="match status" value="1"/>
</dbReference>
<sequence>MNLEGQLLTIQLWLSTEGQPESIVQEIEDMLPMSRRAGQNKSKFFDLTGCEMLRSILRVQSCSAEAIDVSKYSIQWYRLSSECRRREPIIAFSVSKNLFLLWVYNFDSPLLWLQADPKLEYLAESHFNQPVQMWVLLLLAAAAIFTAQCTFGVSKSEMQPVRNITAMPKISLSIFTSQCTLGESKEWNATYEKHSSYAKLLKVCILGNLPDDSSIGQIIKLNYGHHQG</sequence>
<dbReference type="EMBL" id="MLFT02000005">
    <property type="protein sequence ID" value="PHT48188.1"/>
    <property type="molecule type" value="Genomic_DNA"/>
</dbReference>
<dbReference type="GO" id="GO:0007015">
    <property type="term" value="P:actin filament organization"/>
    <property type="evidence" value="ECO:0007669"/>
    <property type="project" value="InterPro"/>
</dbReference>
<reference evidence="4" key="2">
    <citation type="journal article" date="2017" name="J. Anim. Genet.">
        <title>Multiple reference genome sequences of hot pepper reveal the massive evolution of plant disease resistance genes by retroduplication.</title>
        <authorList>
            <person name="Kim S."/>
            <person name="Park J."/>
            <person name="Yeom S.-I."/>
            <person name="Kim Y.-M."/>
            <person name="Seo E."/>
            <person name="Kim K.-T."/>
            <person name="Kim M.-S."/>
            <person name="Lee J.M."/>
            <person name="Cheong K."/>
            <person name="Shin H.-S."/>
            <person name="Kim S.-B."/>
            <person name="Han K."/>
            <person name="Lee J."/>
            <person name="Park M."/>
            <person name="Lee H.-A."/>
            <person name="Lee H.-Y."/>
            <person name="Lee Y."/>
            <person name="Oh S."/>
            <person name="Lee J.H."/>
            <person name="Choi E."/>
            <person name="Choi E."/>
            <person name="Lee S.E."/>
            <person name="Jeon J."/>
            <person name="Kim H."/>
            <person name="Choi G."/>
            <person name="Song H."/>
            <person name="Lee J."/>
            <person name="Lee S.-C."/>
            <person name="Kwon J.-K."/>
            <person name="Lee H.-Y."/>
            <person name="Koo N."/>
            <person name="Hong Y."/>
            <person name="Kim R.W."/>
            <person name="Kang W.-H."/>
            <person name="Huh J.H."/>
            <person name="Kang B.-C."/>
            <person name="Yang T.-J."/>
            <person name="Lee Y.-H."/>
            <person name="Bennetzen J.L."/>
            <person name="Choi D."/>
        </authorList>
    </citation>
    <scope>NUCLEOTIDE SEQUENCE [LARGE SCALE GENOMIC DNA]</scope>
    <source>
        <strain evidence="4">cv. PBC81</strain>
    </source>
</reference>
<name>A0A2G2WSE8_CAPBA</name>
<dbReference type="AlphaFoldDB" id="A0A2G2WSE8"/>
<dbReference type="PANTHER" id="PTHR31172">
    <property type="entry name" value="STOMATAL CLOSURE-RELATED ACTIN-BINDING PROTEIN 1"/>
    <property type="match status" value="1"/>
</dbReference>
<dbReference type="InterPro" id="IPR039640">
    <property type="entry name" value="SCAB"/>
</dbReference>
<dbReference type="GO" id="GO:0003779">
    <property type="term" value="F:actin binding"/>
    <property type="evidence" value="ECO:0007669"/>
    <property type="project" value="InterPro"/>
</dbReference>
<evidence type="ECO:0000313" key="4">
    <source>
        <dbReference type="Proteomes" id="UP000224567"/>
    </source>
</evidence>
<evidence type="ECO:0000256" key="1">
    <source>
        <dbReference type="SAM" id="Phobius"/>
    </source>
</evidence>
<dbReference type="GO" id="GO:0010119">
    <property type="term" value="P:regulation of stomatal movement"/>
    <property type="evidence" value="ECO:0007669"/>
    <property type="project" value="InterPro"/>
</dbReference>
<feature type="domain" description="Stomatal closure-related actin-binding protein Ig" evidence="2">
    <location>
        <begin position="45"/>
        <end position="90"/>
    </location>
</feature>
<keyword evidence="1" id="KW-1133">Transmembrane helix</keyword>
<keyword evidence="4" id="KW-1185">Reference proteome</keyword>
<dbReference type="Gene3D" id="2.60.40.2700">
    <property type="match status" value="1"/>
</dbReference>
<dbReference type="STRING" id="33114.A0A2G2WSE8"/>
<evidence type="ECO:0000313" key="3">
    <source>
        <dbReference type="EMBL" id="PHT48188.1"/>
    </source>
</evidence>
<proteinExistence type="predicted"/>
<gene>
    <name evidence="3" type="ORF">CQW23_12396</name>
</gene>
<reference evidence="3 4" key="1">
    <citation type="journal article" date="2017" name="Genome Biol.">
        <title>New reference genome sequences of hot pepper reveal the massive evolution of plant disease-resistance genes by retroduplication.</title>
        <authorList>
            <person name="Kim S."/>
            <person name="Park J."/>
            <person name="Yeom S.I."/>
            <person name="Kim Y.M."/>
            <person name="Seo E."/>
            <person name="Kim K.T."/>
            <person name="Kim M.S."/>
            <person name="Lee J.M."/>
            <person name="Cheong K."/>
            <person name="Shin H.S."/>
            <person name="Kim S.B."/>
            <person name="Han K."/>
            <person name="Lee J."/>
            <person name="Park M."/>
            <person name="Lee H.A."/>
            <person name="Lee H.Y."/>
            <person name="Lee Y."/>
            <person name="Oh S."/>
            <person name="Lee J.H."/>
            <person name="Choi E."/>
            <person name="Choi E."/>
            <person name="Lee S.E."/>
            <person name="Jeon J."/>
            <person name="Kim H."/>
            <person name="Choi G."/>
            <person name="Song H."/>
            <person name="Lee J."/>
            <person name="Lee S.C."/>
            <person name="Kwon J.K."/>
            <person name="Lee H.Y."/>
            <person name="Koo N."/>
            <person name="Hong Y."/>
            <person name="Kim R.W."/>
            <person name="Kang W.H."/>
            <person name="Huh J.H."/>
            <person name="Kang B.C."/>
            <person name="Yang T.J."/>
            <person name="Lee Y.H."/>
            <person name="Bennetzen J.L."/>
            <person name="Choi D."/>
        </authorList>
    </citation>
    <scope>NUCLEOTIDE SEQUENCE [LARGE SCALE GENOMIC DNA]</scope>
    <source>
        <strain evidence="4">cv. PBC81</strain>
    </source>
</reference>
<dbReference type="InterPro" id="IPR032015">
    <property type="entry name" value="SCAB-Ig"/>
</dbReference>
<dbReference type="Proteomes" id="UP000224567">
    <property type="component" value="Unassembled WGS sequence"/>
</dbReference>
<accession>A0A2G2WSE8</accession>
<comment type="caution">
    <text evidence="3">The sequence shown here is derived from an EMBL/GenBank/DDBJ whole genome shotgun (WGS) entry which is preliminary data.</text>
</comment>